<reference evidence="1 2" key="1">
    <citation type="journal article" date="2019" name="Int. J. Syst. Evol. Microbiol.">
        <title>Streptomyces cadmiisoli sp. nov., a novel actinomycete isolated from cadmium-contaminated soil.</title>
        <authorList>
            <person name="Li K."/>
            <person name="Tang X."/>
            <person name="Zhao J."/>
            <person name="Guo Y."/>
            <person name="Tang Y."/>
            <person name="Gao J."/>
        </authorList>
    </citation>
    <scope>NUCLEOTIDE SEQUENCE [LARGE SCALE GENOMIC DNA]</scope>
    <source>
        <strain evidence="1 2">ZFG47</strain>
    </source>
</reference>
<dbReference type="AlphaFoldDB" id="A0A2Z4JBH9"/>
<dbReference type="EMBL" id="CP030073">
    <property type="protein sequence ID" value="AWW41713.1"/>
    <property type="molecule type" value="Genomic_DNA"/>
</dbReference>
<keyword evidence="2" id="KW-1185">Reference proteome</keyword>
<evidence type="ECO:0000313" key="2">
    <source>
        <dbReference type="Proteomes" id="UP000249616"/>
    </source>
</evidence>
<evidence type="ECO:0000313" key="1">
    <source>
        <dbReference type="EMBL" id="AWW41713.1"/>
    </source>
</evidence>
<organism evidence="1 2">
    <name type="scientific">Streptomyces cadmiisoli</name>
    <dbReference type="NCBI Taxonomy" id="2184053"/>
    <lineage>
        <taxon>Bacteria</taxon>
        <taxon>Bacillati</taxon>
        <taxon>Actinomycetota</taxon>
        <taxon>Actinomycetes</taxon>
        <taxon>Kitasatosporales</taxon>
        <taxon>Streptomycetaceae</taxon>
        <taxon>Streptomyces</taxon>
        <taxon>Streptomyces aurantiacus group</taxon>
    </lineage>
</organism>
<gene>
    <name evidence="1" type="ORF">DN051_37915</name>
</gene>
<dbReference type="Proteomes" id="UP000249616">
    <property type="component" value="Chromosome"/>
</dbReference>
<dbReference type="KEGG" id="scad:DN051_37915"/>
<accession>A0A2Z4JBH9</accession>
<sequence length="154" mass="16921">MAGTMDNRTPQPTWQFALPWAELDVFTRGPVPATLQPTATVLAHLEDRFRPALLRTRLGPEGAYAAVWPADRPLPQHPGNTERALEDLRDVVLAQIHALTCHVCTVRFQGLYPDPGIPFFGRHLASHRLINGCPGCGSDFATSRIQALVLLPPT</sequence>
<proteinExistence type="predicted"/>
<protein>
    <submittedName>
        <fullName evidence="1">Uncharacterized protein</fullName>
    </submittedName>
</protein>
<name>A0A2Z4JBH9_9ACTN</name>